<evidence type="ECO:0000313" key="2">
    <source>
        <dbReference type="Proteomes" id="UP001215598"/>
    </source>
</evidence>
<gene>
    <name evidence="1" type="ORF">B0H16DRAFT_1280869</name>
</gene>
<dbReference type="Proteomes" id="UP001215598">
    <property type="component" value="Unassembled WGS sequence"/>
</dbReference>
<comment type="caution">
    <text evidence="1">The sequence shown here is derived from an EMBL/GenBank/DDBJ whole genome shotgun (WGS) entry which is preliminary data.</text>
</comment>
<protein>
    <recommendedName>
        <fullName evidence="3">DDE Tnp4 domain-containing protein</fullName>
    </recommendedName>
</protein>
<name>A0AAD7NAN7_9AGAR</name>
<feature type="non-terminal residue" evidence="1">
    <location>
        <position position="193"/>
    </location>
</feature>
<proteinExistence type="predicted"/>
<sequence length="193" mass="22439">NETPRPDVGGTRITSAWLFSLPRRECEYRFRHVILPSRSSNLCSCTRSFYPEELVNLVDALEIPEVIRTRSRCAFKGIEALCLLIARFRSAGEQYELSMKYNRAQSAISEVVNELVEYLDDRWKHLLDFDHNGLLTTERMQQYADAIYAKGAPLCYIWGFIDCTIRAVCRPSRYQHQSYNGYKKLHANKFQAV</sequence>
<keyword evidence="2" id="KW-1185">Reference proteome</keyword>
<evidence type="ECO:0008006" key="3">
    <source>
        <dbReference type="Google" id="ProtNLM"/>
    </source>
</evidence>
<evidence type="ECO:0000313" key="1">
    <source>
        <dbReference type="EMBL" id="KAJ7752350.1"/>
    </source>
</evidence>
<reference evidence="1" key="1">
    <citation type="submission" date="2023-03" db="EMBL/GenBank/DDBJ databases">
        <title>Massive genome expansion in bonnet fungi (Mycena s.s.) driven by repeated elements and novel gene families across ecological guilds.</title>
        <authorList>
            <consortium name="Lawrence Berkeley National Laboratory"/>
            <person name="Harder C.B."/>
            <person name="Miyauchi S."/>
            <person name="Viragh M."/>
            <person name="Kuo A."/>
            <person name="Thoen E."/>
            <person name="Andreopoulos B."/>
            <person name="Lu D."/>
            <person name="Skrede I."/>
            <person name="Drula E."/>
            <person name="Henrissat B."/>
            <person name="Morin E."/>
            <person name="Kohler A."/>
            <person name="Barry K."/>
            <person name="LaButti K."/>
            <person name="Morin E."/>
            <person name="Salamov A."/>
            <person name="Lipzen A."/>
            <person name="Mereny Z."/>
            <person name="Hegedus B."/>
            <person name="Baldrian P."/>
            <person name="Stursova M."/>
            <person name="Weitz H."/>
            <person name="Taylor A."/>
            <person name="Grigoriev I.V."/>
            <person name="Nagy L.G."/>
            <person name="Martin F."/>
            <person name="Kauserud H."/>
        </authorList>
    </citation>
    <scope>NUCLEOTIDE SEQUENCE</scope>
    <source>
        <strain evidence="1">CBHHK182m</strain>
    </source>
</reference>
<feature type="non-terminal residue" evidence="1">
    <location>
        <position position="1"/>
    </location>
</feature>
<dbReference type="EMBL" id="JARKIB010000059">
    <property type="protein sequence ID" value="KAJ7752350.1"/>
    <property type="molecule type" value="Genomic_DNA"/>
</dbReference>
<organism evidence="1 2">
    <name type="scientific">Mycena metata</name>
    <dbReference type="NCBI Taxonomy" id="1033252"/>
    <lineage>
        <taxon>Eukaryota</taxon>
        <taxon>Fungi</taxon>
        <taxon>Dikarya</taxon>
        <taxon>Basidiomycota</taxon>
        <taxon>Agaricomycotina</taxon>
        <taxon>Agaricomycetes</taxon>
        <taxon>Agaricomycetidae</taxon>
        <taxon>Agaricales</taxon>
        <taxon>Marasmiineae</taxon>
        <taxon>Mycenaceae</taxon>
        <taxon>Mycena</taxon>
    </lineage>
</organism>
<dbReference type="AlphaFoldDB" id="A0AAD7NAN7"/>
<accession>A0AAD7NAN7</accession>